<evidence type="ECO:0000256" key="1">
    <source>
        <dbReference type="SAM" id="MobiDB-lite"/>
    </source>
</evidence>
<reference evidence="3 4" key="1">
    <citation type="submission" date="2024-04" db="EMBL/GenBank/DDBJ databases">
        <authorList>
            <consortium name="Genoscope - CEA"/>
            <person name="William W."/>
        </authorList>
    </citation>
    <scope>NUCLEOTIDE SEQUENCE [LARGE SCALE GENOMIC DNA]</scope>
</reference>
<gene>
    <name evidence="3" type="ORF">GSLYS_00005512001</name>
</gene>
<keyword evidence="2" id="KW-0812">Transmembrane</keyword>
<dbReference type="AlphaFoldDB" id="A0AAV2HCS7"/>
<evidence type="ECO:0000313" key="3">
    <source>
        <dbReference type="EMBL" id="CAL1531417.1"/>
    </source>
</evidence>
<feature type="region of interest" description="Disordered" evidence="1">
    <location>
        <begin position="170"/>
        <end position="192"/>
    </location>
</feature>
<feature type="compositionally biased region" description="Basic and acidic residues" evidence="1">
    <location>
        <begin position="81"/>
        <end position="100"/>
    </location>
</feature>
<feature type="non-terminal residue" evidence="3">
    <location>
        <position position="192"/>
    </location>
</feature>
<feature type="non-terminal residue" evidence="3">
    <location>
        <position position="1"/>
    </location>
</feature>
<proteinExistence type="predicted"/>
<dbReference type="Proteomes" id="UP001497497">
    <property type="component" value="Unassembled WGS sequence"/>
</dbReference>
<evidence type="ECO:0000313" key="4">
    <source>
        <dbReference type="Proteomes" id="UP001497497"/>
    </source>
</evidence>
<feature type="transmembrane region" description="Helical" evidence="2">
    <location>
        <begin position="20"/>
        <end position="46"/>
    </location>
</feature>
<keyword evidence="4" id="KW-1185">Reference proteome</keyword>
<feature type="compositionally biased region" description="Polar residues" evidence="1">
    <location>
        <begin position="179"/>
        <end position="192"/>
    </location>
</feature>
<comment type="caution">
    <text evidence="3">The sequence shown here is derived from an EMBL/GenBank/DDBJ whole genome shotgun (WGS) entry which is preliminary data.</text>
</comment>
<sequence length="192" mass="21180">VDDHLGQELFWKEMTPKPAGSIVLTIVGSIIAVVSLVFIAVAWICYRRCQISRKRTKEIQIEDDQTNNGNVADSPSAVQQKVDDSSDSRSDTDKKAKRVEMAQQTHSSRTIVNKISAQLNTSSNDVSDLCEMYSFLSRGSSPKHGISLASISTEQSQEPMPSYTRIAANSFDEGEKNSYKQQEVSTGDVDTN</sequence>
<organism evidence="3 4">
    <name type="scientific">Lymnaea stagnalis</name>
    <name type="common">Great pond snail</name>
    <name type="synonym">Helix stagnalis</name>
    <dbReference type="NCBI Taxonomy" id="6523"/>
    <lineage>
        <taxon>Eukaryota</taxon>
        <taxon>Metazoa</taxon>
        <taxon>Spiralia</taxon>
        <taxon>Lophotrochozoa</taxon>
        <taxon>Mollusca</taxon>
        <taxon>Gastropoda</taxon>
        <taxon>Heterobranchia</taxon>
        <taxon>Euthyneura</taxon>
        <taxon>Panpulmonata</taxon>
        <taxon>Hygrophila</taxon>
        <taxon>Lymnaeoidea</taxon>
        <taxon>Lymnaeidae</taxon>
        <taxon>Lymnaea</taxon>
    </lineage>
</organism>
<evidence type="ECO:0000256" key="2">
    <source>
        <dbReference type="SAM" id="Phobius"/>
    </source>
</evidence>
<dbReference type="EMBL" id="CAXITT010000088">
    <property type="protein sequence ID" value="CAL1531417.1"/>
    <property type="molecule type" value="Genomic_DNA"/>
</dbReference>
<protein>
    <submittedName>
        <fullName evidence="3">Uncharacterized protein</fullName>
    </submittedName>
</protein>
<keyword evidence="2" id="KW-0472">Membrane</keyword>
<accession>A0AAV2HCS7</accession>
<feature type="region of interest" description="Disordered" evidence="1">
    <location>
        <begin position="62"/>
        <end position="108"/>
    </location>
</feature>
<name>A0AAV2HCS7_LYMST</name>
<keyword evidence="2" id="KW-1133">Transmembrane helix</keyword>